<dbReference type="Proteomes" id="UP000192491">
    <property type="component" value="Unassembled WGS sequence"/>
</dbReference>
<sequence>MKEEEKLLSLINRSTEFQTEITNIIQSLSPVAEDRFTISYQSGLLAFEHANAALLLINSGLFASGYSHFRPQFESLIRGIWLLYSASDSWINKLNQPLTMDSASKADKSPMLSEMLTQIENSNAPTHLVLQLKEYKDTTWKALNSYSHAGFHPLTRTIIGYPAKLTYDSLRNSNAVSALTVQLLVILSGYPERMSLIRELHKEFLDCLPIKNF</sequence>
<accession>A0A1Y1QGM4</accession>
<dbReference type="Pfam" id="PF22491">
    <property type="entry name" value="DUF6988"/>
    <property type="match status" value="1"/>
</dbReference>
<evidence type="ECO:0000313" key="1">
    <source>
        <dbReference type="EMBL" id="OQX05154.1"/>
    </source>
</evidence>
<protein>
    <submittedName>
        <fullName evidence="1">Uncharacterized protein</fullName>
    </submittedName>
</protein>
<gene>
    <name evidence="1" type="ORF">BWK73_34370</name>
</gene>
<dbReference type="AlphaFoldDB" id="A0A1Y1QGM4"/>
<dbReference type="EMBL" id="MTEJ01000303">
    <property type="protein sequence ID" value="OQX05154.1"/>
    <property type="molecule type" value="Genomic_DNA"/>
</dbReference>
<evidence type="ECO:0000313" key="2">
    <source>
        <dbReference type="Proteomes" id="UP000192491"/>
    </source>
</evidence>
<organism evidence="1 2">
    <name type="scientific">Thiothrix lacustris</name>
    <dbReference type="NCBI Taxonomy" id="525917"/>
    <lineage>
        <taxon>Bacteria</taxon>
        <taxon>Pseudomonadati</taxon>
        <taxon>Pseudomonadota</taxon>
        <taxon>Gammaproteobacteria</taxon>
        <taxon>Thiotrichales</taxon>
        <taxon>Thiotrichaceae</taxon>
        <taxon>Thiothrix</taxon>
    </lineage>
</organism>
<reference evidence="1 2" key="1">
    <citation type="submission" date="2017-01" db="EMBL/GenBank/DDBJ databases">
        <title>Novel large sulfur bacteria in the metagenomes of groundwater-fed chemosynthetic microbial mats in the Lake Huron basin.</title>
        <authorList>
            <person name="Sharrar A.M."/>
            <person name="Flood B.E."/>
            <person name="Bailey J.V."/>
            <person name="Jones D.S."/>
            <person name="Biddanda B."/>
            <person name="Ruberg S.A."/>
            <person name="Marcus D.N."/>
            <person name="Dick G.J."/>
        </authorList>
    </citation>
    <scope>NUCLEOTIDE SEQUENCE [LARGE SCALE GENOMIC DNA]</scope>
    <source>
        <strain evidence="1">A8</strain>
    </source>
</reference>
<name>A0A1Y1QGM4_9GAMM</name>
<comment type="caution">
    <text evidence="1">The sequence shown here is derived from an EMBL/GenBank/DDBJ whole genome shotgun (WGS) entry which is preliminary data.</text>
</comment>
<dbReference type="InterPro" id="IPR054257">
    <property type="entry name" value="DUF6988"/>
</dbReference>
<proteinExistence type="predicted"/>